<keyword evidence="5" id="KW-1133">Transmembrane helix</keyword>
<organism evidence="9 10">
    <name type="scientific">Taxus chinensis</name>
    <name type="common">Chinese yew</name>
    <name type="synonym">Taxus wallichiana var. chinensis</name>
    <dbReference type="NCBI Taxonomy" id="29808"/>
    <lineage>
        <taxon>Eukaryota</taxon>
        <taxon>Viridiplantae</taxon>
        <taxon>Streptophyta</taxon>
        <taxon>Embryophyta</taxon>
        <taxon>Tracheophyta</taxon>
        <taxon>Spermatophyta</taxon>
        <taxon>Pinopsida</taxon>
        <taxon>Pinidae</taxon>
        <taxon>Conifers II</taxon>
        <taxon>Cupressales</taxon>
        <taxon>Taxaceae</taxon>
        <taxon>Taxus</taxon>
    </lineage>
</organism>
<comment type="subcellular location">
    <subcellularLocation>
        <location evidence="1">Membrane</location>
    </subcellularLocation>
</comment>
<dbReference type="GO" id="GO:0016020">
    <property type="term" value="C:membrane"/>
    <property type="evidence" value="ECO:0007669"/>
    <property type="project" value="UniProtKB-SubCell"/>
</dbReference>
<evidence type="ECO:0000256" key="7">
    <source>
        <dbReference type="ARBA" id="ARBA00023180"/>
    </source>
</evidence>
<dbReference type="InterPro" id="IPR001611">
    <property type="entry name" value="Leu-rich_rpt"/>
</dbReference>
<dbReference type="Pfam" id="PF00560">
    <property type="entry name" value="LRR_1"/>
    <property type="match status" value="3"/>
</dbReference>
<gene>
    <name evidence="9" type="ORF">KI387_043386</name>
</gene>
<evidence type="ECO:0000256" key="3">
    <source>
        <dbReference type="ARBA" id="ARBA00022692"/>
    </source>
</evidence>
<evidence type="ECO:0000259" key="8">
    <source>
        <dbReference type="PROSITE" id="PS50011"/>
    </source>
</evidence>
<dbReference type="Pfam" id="PF07714">
    <property type="entry name" value="PK_Tyr_Ser-Thr"/>
    <property type="match status" value="1"/>
</dbReference>
<feature type="domain" description="Protein kinase" evidence="8">
    <location>
        <begin position="137"/>
        <end position="395"/>
    </location>
</feature>
<reference evidence="9 10" key="1">
    <citation type="journal article" date="2021" name="Nat. Plants">
        <title>The Taxus genome provides insights into paclitaxel biosynthesis.</title>
        <authorList>
            <person name="Xiong X."/>
            <person name="Gou J."/>
            <person name="Liao Q."/>
            <person name="Li Y."/>
            <person name="Zhou Q."/>
            <person name="Bi G."/>
            <person name="Li C."/>
            <person name="Du R."/>
            <person name="Wang X."/>
            <person name="Sun T."/>
            <person name="Guo L."/>
            <person name="Liang H."/>
            <person name="Lu P."/>
            <person name="Wu Y."/>
            <person name="Zhang Z."/>
            <person name="Ro D.K."/>
            <person name="Shang Y."/>
            <person name="Huang S."/>
            <person name="Yan J."/>
        </authorList>
    </citation>
    <scope>NUCLEOTIDE SEQUENCE [LARGE SCALE GENOMIC DNA]</scope>
    <source>
        <strain evidence="9">Ta-2019</strain>
    </source>
</reference>
<keyword evidence="2" id="KW-0433">Leucine-rich repeat</keyword>
<dbReference type="InterPro" id="IPR032675">
    <property type="entry name" value="LRR_dom_sf"/>
</dbReference>
<dbReference type="Proteomes" id="UP000824469">
    <property type="component" value="Unassembled WGS sequence"/>
</dbReference>
<protein>
    <recommendedName>
        <fullName evidence="8">Protein kinase domain-containing protein</fullName>
    </recommendedName>
</protein>
<evidence type="ECO:0000313" key="9">
    <source>
        <dbReference type="EMBL" id="KAH9291424.1"/>
    </source>
</evidence>
<dbReference type="InterPro" id="IPR011009">
    <property type="entry name" value="Kinase-like_dom_sf"/>
</dbReference>
<evidence type="ECO:0000313" key="10">
    <source>
        <dbReference type="Proteomes" id="UP000824469"/>
    </source>
</evidence>
<comment type="caution">
    <text evidence="9">The sequence shown here is derived from an EMBL/GenBank/DDBJ whole genome shotgun (WGS) entry which is preliminary data.</text>
</comment>
<dbReference type="Gene3D" id="3.80.10.10">
    <property type="entry name" value="Ribonuclease Inhibitor"/>
    <property type="match status" value="1"/>
</dbReference>
<dbReference type="SUPFAM" id="SSF52058">
    <property type="entry name" value="L domain-like"/>
    <property type="match status" value="1"/>
</dbReference>
<dbReference type="AlphaFoldDB" id="A0AA38C6T8"/>
<keyword evidence="4" id="KW-0677">Repeat</keyword>
<dbReference type="InterPro" id="IPR050647">
    <property type="entry name" value="Plant_LRR-RLKs"/>
</dbReference>
<dbReference type="OMA" id="IMQATEY"/>
<evidence type="ECO:0000256" key="4">
    <source>
        <dbReference type="ARBA" id="ARBA00022737"/>
    </source>
</evidence>
<dbReference type="PROSITE" id="PS50011">
    <property type="entry name" value="PROTEIN_KINASE_DOM"/>
    <property type="match status" value="1"/>
</dbReference>
<evidence type="ECO:0000256" key="6">
    <source>
        <dbReference type="ARBA" id="ARBA00023136"/>
    </source>
</evidence>
<dbReference type="EMBL" id="JAHRHJ020003623">
    <property type="protein sequence ID" value="KAH9291424.1"/>
    <property type="molecule type" value="Genomic_DNA"/>
</dbReference>
<evidence type="ECO:0000256" key="2">
    <source>
        <dbReference type="ARBA" id="ARBA00022614"/>
    </source>
</evidence>
<dbReference type="InterPro" id="IPR000719">
    <property type="entry name" value="Prot_kinase_dom"/>
</dbReference>
<keyword evidence="7" id="KW-0325">Glycoprotein</keyword>
<dbReference type="PANTHER" id="PTHR48056">
    <property type="entry name" value="LRR RECEPTOR-LIKE SERINE/THREONINE-PROTEIN KINASE-RELATED"/>
    <property type="match status" value="1"/>
</dbReference>
<sequence>MNELNGTLPPELGKLSILQQLNVSSNKLTGPLPQELGKSHLLYSLDLSFNSLNGSLPNQLASLQKLQRLLLQGNHLGGSIPDWWSNLSELLQLNLGQNQFQAVILWRFLSPKTRPTSTMATELPSKLYQIMQATEYLNEKYVIGKGGKGVVYRVELPSGQLYALKTIELAPEQRQDMSMKTEIKTAGEIRHRNLVKLLEFWQLQDRGIILYEYMSNGSLNDVLHEMKPPPLLGWDIRYKIATGTAHGLSYLHNGLQAGDHTQRYQARSLTIDSSSFSVMGTLGYIAPERGHTTRMSEKMDVYSYGVVLLELITRKKALDPSFGEGIDIVRWVKSCSEGEDVVIDEELGDESIESTVKEEILGMIWIALKCTENKADDRPSMIEVVEMLKGIRPKN</sequence>
<dbReference type="Pfam" id="PF00069">
    <property type="entry name" value="Pkinase"/>
    <property type="match status" value="1"/>
</dbReference>
<dbReference type="GO" id="GO:0005524">
    <property type="term" value="F:ATP binding"/>
    <property type="evidence" value="ECO:0007669"/>
    <property type="project" value="InterPro"/>
</dbReference>
<keyword evidence="3" id="KW-0812">Transmembrane</keyword>
<dbReference type="InterPro" id="IPR001245">
    <property type="entry name" value="Ser-Thr/Tyr_kinase_cat_dom"/>
</dbReference>
<dbReference type="PANTHER" id="PTHR48056:SF23">
    <property type="entry name" value="PROTEIN KINASE DOMAIN-CONTAINING PROTEIN"/>
    <property type="match status" value="1"/>
</dbReference>
<dbReference type="Gene3D" id="1.10.510.10">
    <property type="entry name" value="Transferase(Phosphotransferase) domain 1"/>
    <property type="match status" value="2"/>
</dbReference>
<accession>A0AA38C6T8</accession>
<proteinExistence type="predicted"/>
<dbReference type="GO" id="GO:0004672">
    <property type="term" value="F:protein kinase activity"/>
    <property type="evidence" value="ECO:0007669"/>
    <property type="project" value="InterPro"/>
</dbReference>
<evidence type="ECO:0000256" key="1">
    <source>
        <dbReference type="ARBA" id="ARBA00004370"/>
    </source>
</evidence>
<evidence type="ECO:0000256" key="5">
    <source>
        <dbReference type="ARBA" id="ARBA00022989"/>
    </source>
</evidence>
<keyword evidence="6" id="KW-0472">Membrane</keyword>
<dbReference type="SUPFAM" id="SSF56112">
    <property type="entry name" value="Protein kinase-like (PK-like)"/>
    <property type="match status" value="1"/>
</dbReference>
<keyword evidence="10" id="KW-1185">Reference proteome</keyword>
<dbReference type="FunFam" id="3.80.10.10:FF:000383">
    <property type="entry name" value="Leucine-rich repeat receptor protein kinase EMS1"/>
    <property type="match status" value="1"/>
</dbReference>
<name>A0AA38C6T8_TAXCH</name>